<feature type="signal peptide" evidence="2">
    <location>
        <begin position="1"/>
        <end position="26"/>
    </location>
</feature>
<dbReference type="RefSeq" id="WP_108178867.1">
    <property type="nucleotide sequence ID" value="NZ_PZZL01000009.1"/>
</dbReference>
<dbReference type="Proteomes" id="UP000241808">
    <property type="component" value="Unassembled WGS sequence"/>
</dbReference>
<keyword evidence="4" id="KW-1185">Reference proteome</keyword>
<feature type="chain" id="PRO_5015607527" evidence="2">
    <location>
        <begin position="27"/>
        <end position="83"/>
    </location>
</feature>
<comment type="caution">
    <text evidence="3">The sequence shown here is derived from an EMBL/GenBank/DDBJ whole genome shotgun (WGS) entry which is preliminary data.</text>
</comment>
<feature type="region of interest" description="Disordered" evidence="1">
    <location>
        <begin position="62"/>
        <end position="83"/>
    </location>
</feature>
<organism evidence="3 4">
    <name type="scientific">Phreatobacter oligotrophus</name>
    <dbReference type="NCBI Taxonomy" id="1122261"/>
    <lineage>
        <taxon>Bacteria</taxon>
        <taxon>Pseudomonadati</taxon>
        <taxon>Pseudomonadota</taxon>
        <taxon>Alphaproteobacteria</taxon>
        <taxon>Hyphomicrobiales</taxon>
        <taxon>Phreatobacteraceae</taxon>
        <taxon>Phreatobacter</taxon>
    </lineage>
</organism>
<dbReference type="OrthoDB" id="9815580at2"/>
<reference evidence="3 4" key="1">
    <citation type="submission" date="2018-04" db="EMBL/GenBank/DDBJ databases">
        <title>Genomic Encyclopedia of Archaeal and Bacterial Type Strains, Phase II (KMG-II): from individual species to whole genera.</title>
        <authorList>
            <person name="Goeker M."/>
        </authorList>
    </citation>
    <scope>NUCLEOTIDE SEQUENCE [LARGE SCALE GENOMIC DNA]</scope>
    <source>
        <strain evidence="3 4">DSM 25521</strain>
    </source>
</reference>
<sequence length="83" mass="9428">MVRRLPRLCLASLAMALLLPAAPAAATPFWAGWFGQDRPVVYRPIVTPKTYYFAPAGTAEVLPHPHHRHNHPHRHGHPHRPHR</sequence>
<accession>A0A2T4YYD2</accession>
<keyword evidence="2" id="KW-0732">Signal</keyword>
<feature type="compositionally biased region" description="Basic residues" evidence="1">
    <location>
        <begin position="64"/>
        <end position="83"/>
    </location>
</feature>
<dbReference type="AlphaFoldDB" id="A0A2T4YYD2"/>
<gene>
    <name evidence="3" type="ORF">C8P69_10944</name>
</gene>
<evidence type="ECO:0000256" key="1">
    <source>
        <dbReference type="SAM" id="MobiDB-lite"/>
    </source>
</evidence>
<protein>
    <submittedName>
        <fullName evidence="3">Uncharacterized protein</fullName>
    </submittedName>
</protein>
<proteinExistence type="predicted"/>
<evidence type="ECO:0000256" key="2">
    <source>
        <dbReference type="SAM" id="SignalP"/>
    </source>
</evidence>
<evidence type="ECO:0000313" key="4">
    <source>
        <dbReference type="Proteomes" id="UP000241808"/>
    </source>
</evidence>
<name>A0A2T4YYD2_9HYPH</name>
<evidence type="ECO:0000313" key="3">
    <source>
        <dbReference type="EMBL" id="PTM51757.1"/>
    </source>
</evidence>
<dbReference type="EMBL" id="PZZL01000009">
    <property type="protein sequence ID" value="PTM51757.1"/>
    <property type="molecule type" value="Genomic_DNA"/>
</dbReference>